<reference evidence="3 4" key="1">
    <citation type="submission" date="2020-08" db="EMBL/GenBank/DDBJ databases">
        <title>Genomic Encyclopedia of Type Strains, Phase IV (KMG-IV): sequencing the most valuable type-strain genomes for metagenomic binning, comparative biology and taxonomic classification.</title>
        <authorList>
            <person name="Goeker M."/>
        </authorList>
    </citation>
    <scope>NUCLEOTIDE SEQUENCE [LARGE SCALE GENOMIC DNA]</scope>
    <source>
        <strain evidence="3 4">DSM 102983</strain>
    </source>
</reference>
<sequence>MRSKLFFLFLLSVSWGVHAQVDTVKIFPRESGFQRTINKVTSSRAYQMTYIGVPLVVGGLIVKSEDDHFRQLRNAYLPAFSRRYDDYTQYLPAAVMLGMKAGGVESRSSWGRMLVSDAFSAVIMSTVVGQLKVHTNVMRPDGSNDHSFPSGHTATAFMTATMMSKEYGFKSPWYSIGAYSVATATGLTRMANNKHWLSDILAGAGFGILSTELGYFFADLIFKEKGLNRSASSETFDRFHVPSFLGLHLGLSVIPGEYRLNDHSRMSFSSGSSAGVEGAWFINPYVGFGGKFTAANMSVILNEVAEDESLDWIAGYAGAYFSYPLASRLLVGSKLLAGYGHYSACDLSTVTIGNRGGMSMETGGSMTFLAKQNLGVKFFLDYNLTPVAAPSDKKCTQILTVGSSISVTF</sequence>
<dbReference type="SUPFAM" id="SSF56925">
    <property type="entry name" value="OMPA-like"/>
    <property type="match status" value="1"/>
</dbReference>
<dbReference type="Gene3D" id="1.20.144.10">
    <property type="entry name" value="Phosphatidic acid phosphatase type 2/haloperoxidase"/>
    <property type="match status" value="1"/>
</dbReference>
<feature type="chain" id="PRO_5045364439" description="Phosphatidic acid phosphatase type 2/haloperoxidase domain-containing protein" evidence="1">
    <location>
        <begin position="20"/>
        <end position="409"/>
    </location>
</feature>
<feature type="domain" description="Phosphatidic acid phosphatase type 2/haloperoxidase" evidence="2">
    <location>
        <begin position="114"/>
        <end position="215"/>
    </location>
</feature>
<feature type="signal peptide" evidence="1">
    <location>
        <begin position="1"/>
        <end position="19"/>
    </location>
</feature>
<comment type="caution">
    <text evidence="3">The sequence shown here is derived from an EMBL/GenBank/DDBJ whole genome shotgun (WGS) entry which is preliminary data.</text>
</comment>
<dbReference type="InterPro" id="IPR000326">
    <property type="entry name" value="PAP2/HPO"/>
</dbReference>
<dbReference type="RefSeq" id="WP_229801174.1">
    <property type="nucleotide sequence ID" value="NZ_BMPB01000017.1"/>
</dbReference>
<organism evidence="3 4">
    <name type="scientific">Parabacteroides faecis</name>
    <dbReference type="NCBI Taxonomy" id="1217282"/>
    <lineage>
        <taxon>Bacteria</taxon>
        <taxon>Pseudomonadati</taxon>
        <taxon>Bacteroidota</taxon>
        <taxon>Bacteroidia</taxon>
        <taxon>Bacteroidales</taxon>
        <taxon>Tannerellaceae</taxon>
        <taxon>Parabacteroides</taxon>
    </lineage>
</organism>
<dbReference type="EMBL" id="JACHOC010000013">
    <property type="protein sequence ID" value="MBB4625117.1"/>
    <property type="molecule type" value="Genomic_DNA"/>
</dbReference>
<proteinExistence type="predicted"/>
<protein>
    <recommendedName>
        <fullName evidence="2">Phosphatidic acid phosphatase type 2/haloperoxidase domain-containing protein</fullName>
    </recommendedName>
</protein>
<dbReference type="SUPFAM" id="SSF48317">
    <property type="entry name" value="Acid phosphatase/Vanadium-dependent haloperoxidase"/>
    <property type="match status" value="1"/>
</dbReference>
<dbReference type="SMART" id="SM00014">
    <property type="entry name" value="acidPPc"/>
    <property type="match status" value="1"/>
</dbReference>
<accession>A0ABR6KUG2</accession>
<evidence type="ECO:0000256" key="1">
    <source>
        <dbReference type="SAM" id="SignalP"/>
    </source>
</evidence>
<dbReference type="CDD" id="cd03394">
    <property type="entry name" value="PAP2_like_5"/>
    <property type="match status" value="1"/>
</dbReference>
<dbReference type="InterPro" id="IPR036938">
    <property type="entry name" value="PAP2/HPO_sf"/>
</dbReference>
<name>A0ABR6KUG2_9BACT</name>
<evidence type="ECO:0000313" key="4">
    <source>
        <dbReference type="Proteomes" id="UP000533637"/>
    </source>
</evidence>
<keyword evidence="1" id="KW-0732">Signal</keyword>
<dbReference type="InterPro" id="IPR011250">
    <property type="entry name" value="OMP/PagP_B-barrel"/>
</dbReference>
<dbReference type="Proteomes" id="UP000533637">
    <property type="component" value="Unassembled WGS sequence"/>
</dbReference>
<evidence type="ECO:0000259" key="2">
    <source>
        <dbReference type="SMART" id="SM00014"/>
    </source>
</evidence>
<keyword evidence="4" id="KW-1185">Reference proteome</keyword>
<gene>
    <name evidence="3" type="ORF">GGQ57_005063</name>
</gene>
<evidence type="ECO:0000313" key="3">
    <source>
        <dbReference type="EMBL" id="MBB4625117.1"/>
    </source>
</evidence>
<dbReference type="Pfam" id="PF01569">
    <property type="entry name" value="PAP2"/>
    <property type="match status" value="1"/>
</dbReference>